<dbReference type="InterPro" id="IPR000620">
    <property type="entry name" value="EamA_dom"/>
</dbReference>
<feature type="transmembrane region" description="Helical" evidence="1">
    <location>
        <begin position="68"/>
        <end position="87"/>
    </location>
</feature>
<evidence type="ECO:0000256" key="1">
    <source>
        <dbReference type="SAM" id="Phobius"/>
    </source>
</evidence>
<evidence type="ECO:0000313" key="3">
    <source>
        <dbReference type="EMBL" id="SHK65789.1"/>
    </source>
</evidence>
<feature type="transmembrane region" description="Helical" evidence="1">
    <location>
        <begin position="146"/>
        <end position="166"/>
    </location>
</feature>
<protein>
    <submittedName>
        <fullName evidence="3">EamA-like transporter family protein</fullName>
    </submittedName>
</protein>
<dbReference type="EMBL" id="FRAA01000007">
    <property type="protein sequence ID" value="SHK65789.1"/>
    <property type="molecule type" value="Genomic_DNA"/>
</dbReference>
<feature type="transmembrane region" description="Helical" evidence="1">
    <location>
        <begin position="271"/>
        <end position="292"/>
    </location>
</feature>
<dbReference type="STRING" id="156994.SAMN04488028_10721"/>
<dbReference type="PANTHER" id="PTHR22911">
    <property type="entry name" value="ACYL-MALONYL CONDENSING ENZYME-RELATED"/>
    <property type="match status" value="1"/>
</dbReference>
<evidence type="ECO:0000259" key="2">
    <source>
        <dbReference type="Pfam" id="PF00892"/>
    </source>
</evidence>
<keyword evidence="4" id="KW-1185">Reference proteome</keyword>
<feature type="transmembrane region" description="Helical" evidence="1">
    <location>
        <begin position="93"/>
        <end position="110"/>
    </location>
</feature>
<accession>A0A1M6U9D7</accession>
<keyword evidence="1" id="KW-0472">Membrane</keyword>
<feature type="transmembrane region" description="Helical" evidence="1">
    <location>
        <begin position="38"/>
        <end position="56"/>
    </location>
</feature>
<dbReference type="Proteomes" id="UP000184474">
    <property type="component" value="Unassembled WGS sequence"/>
</dbReference>
<dbReference type="GO" id="GO:0016020">
    <property type="term" value="C:membrane"/>
    <property type="evidence" value="ECO:0007669"/>
    <property type="project" value="InterPro"/>
</dbReference>
<dbReference type="InterPro" id="IPR037185">
    <property type="entry name" value="EmrE-like"/>
</dbReference>
<dbReference type="RefSeq" id="WP_245816859.1">
    <property type="nucleotide sequence ID" value="NZ_FRAA01000007.1"/>
</dbReference>
<feature type="domain" description="EamA" evidence="2">
    <location>
        <begin position="11"/>
        <end position="139"/>
    </location>
</feature>
<name>A0A1M6U9D7_REIAG</name>
<gene>
    <name evidence="3" type="ORF">SAMN04488028_10721</name>
</gene>
<feature type="transmembrane region" description="Helical" evidence="1">
    <location>
        <begin position="122"/>
        <end position="140"/>
    </location>
</feature>
<feature type="transmembrane region" description="Helical" evidence="1">
    <location>
        <begin position="12"/>
        <end position="32"/>
    </location>
</feature>
<dbReference type="Pfam" id="PF00892">
    <property type="entry name" value="EamA"/>
    <property type="match status" value="2"/>
</dbReference>
<proteinExistence type="predicted"/>
<sequence length="307" mass="33895">MMNEESQIKAYLQLHFIVLIWGATAILGKLISLSPLGVVFYRTLISAIALYAIVRFRGVVFLLPRKEIAKIAGTGILIGLHWTTFFLAARLSNISICLAGIATTSFWTSFIDPLVNRRPIKFYEPLLGVLSVVGIVLVFNSSFDEYLGLSVAILSAILAATFTVINGRLITHQSHYTITMYEMMGACMTTLVIIPISMYWVGESASDHFVMEGLDGVYVALLSLLCTVFAFSLGVKLMKQLSAFSINLTINLEPVYGIVMAVLIFKDDEHMGNGFYFGTALIILSVLLYPLARKLAKDKNLDSEVLQ</sequence>
<feature type="transmembrane region" description="Helical" evidence="1">
    <location>
        <begin position="246"/>
        <end position="265"/>
    </location>
</feature>
<feature type="transmembrane region" description="Helical" evidence="1">
    <location>
        <begin position="178"/>
        <end position="201"/>
    </location>
</feature>
<dbReference type="SUPFAM" id="SSF103481">
    <property type="entry name" value="Multidrug resistance efflux transporter EmrE"/>
    <property type="match status" value="1"/>
</dbReference>
<feature type="transmembrane region" description="Helical" evidence="1">
    <location>
        <begin position="216"/>
        <end position="234"/>
    </location>
</feature>
<organism evidence="3 4">
    <name type="scientific">Reichenbachiella agariperforans</name>
    <dbReference type="NCBI Taxonomy" id="156994"/>
    <lineage>
        <taxon>Bacteria</taxon>
        <taxon>Pseudomonadati</taxon>
        <taxon>Bacteroidota</taxon>
        <taxon>Cytophagia</taxon>
        <taxon>Cytophagales</taxon>
        <taxon>Reichenbachiellaceae</taxon>
        <taxon>Reichenbachiella</taxon>
    </lineage>
</organism>
<keyword evidence="1" id="KW-0812">Transmembrane</keyword>
<reference evidence="4" key="1">
    <citation type="submission" date="2016-11" db="EMBL/GenBank/DDBJ databases">
        <authorList>
            <person name="Varghese N."/>
            <person name="Submissions S."/>
        </authorList>
    </citation>
    <scope>NUCLEOTIDE SEQUENCE [LARGE SCALE GENOMIC DNA]</scope>
    <source>
        <strain evidence="4">DSM 26134</strain>
    </source>
</reference>
<feature type="domain" description="EamA" evidence="2">
    <location>
        <begin position="147"/>
        <end position="288"/>
    </location>
</feature>
<dbReference type="PANTHER" id="PTHR22911:SF79">
    <property type="entry name" value="MOBA-LIKE NTP TRANSFERASE DOMAIN-CONTAINING PROTEIN"/>
    <property type="match status" value="1"/>
</dbReference>
<dbReference type="AlphaFoldDB" id="A0A1M6U9D7"/>
<evidence type="ECO:0000313" key="4">
    <source>
        <dbReference type="Proteomes" id="UP000184474"/>
    </source>
</evidence>
<keyword evidence="1" id="KW-1133">Transmembrane helix</keyword>